<evidence type="ECO:0000313" key="2">
    <source>
        <dbReference type="EMBL" id="CAL1394985.1"/>
    </source>
</evidence>
<dbReference type="EMBL" id="OZ034819">
    <property type="protein sequence ID" value="CAL1394985.1"/>
    <property type="molecule type" value="Genomic_DNA"/>
</dbReference>
<dbReference type="Proteomes" id="UP001497516">
    <property type="component" value="Chromosome 6"/>
</dbReference>
<organism evidence="2 3">
    <name type="scientific">Linum trigynum</name>
    <dbReference type="NCBI Taxonomy" id="586398"/>
    <lineage>
        <taxon>Eukaryota</taxon>
        <taxon>Viridiplantae</taxon>
        <taxon>Streptophyta</taxon>
        <taxon>Embryophyta</taxon>
        <taxon>Tracheophyta</taxon>
        <taxon>Spermatophyta</taxon>
        <taxon>Magnoliopsida</taxon>
        <taxon>eudicotyledons</taxon>
        <taxon>Gunneridae</taxon>
        <taxon>Pentapetalae</taxon>
        <taxon>rosids</taxon>
        <taxon>fabids</taxon>
        <taxon>Malpighiales</taxon>
        <taxon>Linaceae</taxon>
        <taxon>Linum</taxon>
    </lineage>
</organism>
<gene>
    <name evidence="2" type="ORF">LTRI10_LOCUS35449</name>
</gene>
<keyword evidence="3" id="KW-1185">Reference proteome</keyword>
<evidence type="ECO:0000256" key="1">
    <source>
        <dbReference type="SAM" id="MobiDB-lite"/>
    </source>
</evidence>
<feature type="compositionally biased region" description="Basic and acidic residues" evidence="1">
    <location>
        <begin position="80"/>
        <end position="89"/>
    </location>
</feature>
<proteinExistence type="predicted"/>
<reference evidence="2 3" key="1">
    <citation type="submission" date="2024-04" db="EMBL/GenBank/DDBJ databases">
        <authorList>
            <person name="Fracassetti M."/>
        </authorList>
    </citation>
    <scope>NUCLEOTIDE SEQUENCE [LARGE SCALE GENOMIC DNA]</scope>
</reference>
<dbReference type="AlphaFoldDB" id="A0AAV2FBX7"/>
<feature type="region of interest" description="Disordered" evidence="1">
    <location>
        <begin position="72"/>
        <end position="98"/>
    </location>
</feature>
<sequence length="129" mass="14390">MSTKKLGRQIYDDEGHSMALGGSRSSVWINRQPLGMVVETGRKELNKADRSQTKGLVNRQWDEPLPAAREVEAPSPTDMQVEKVTERSPMRRHSPRGFVINRAPKVKLGGGGKQKLMTPTKVKDVLDLL</sequence>
<protein>
    <submittedName>
        <fullName evidence="2">Uncharacterized protein</fullName>
    </submittedName>
</protein>
<evidence type="ECO:0000313" key="3">
    <source>
        <dbReference type="Proteomes" id="UP001497516"/>
    </source>
</evidence>
<accession>A0AAV2FBX7</accession>
<name>A0AAV2FBX7_9ROSI</name>